<dbReference type="AlphaFoldDB" id="A0AAW2K8S5"/>
<protein>
    <submittedName>
        <fullName evidence="1">Uncharacterized protein</fullName>
    </submittedName>
</protein>
<evidence type="ECO:0000313" key="1">
    <source>
        <dbReference type="EMBL" id="KAL0302617.1"/>
    </source>
</evidence>
<accession>A0AAW2K8S5</accession>
<reference evidence="1" key="1">
    <citation type="submission" date="2020-06" db="EMBL/GenBank/DDBJ databases">
        <authorList>
            <person name="Li T."/>
            <person name="Hu X."/>
            <person name="Zhang T."/>
            <person name="Song X."/>
            <person name="Zhang H."/>
            <person name="Dai N."/>
            <person name="Sheng W."/>
            <person name="Hou X."/>
            <person name="Wei L."/>
        </authorList>
    </citation>
    <scope>NUCLEOTIDE SEQUENCE</scope>
    <source>
        <strain evidence="1">G01</strain>
        <tissue evidence="1">Leaf</tissue>
    </source>
</reference>
<name>A0AAW2K8S5_9LAMI</name>
<gene>
    <name evidence="1" type="ORF">Sangu_3089700</name>
</gene>
<reference evidence="1" key="2">
    <citation type="journal article" date="2024" name="Plant">
        <title>Genomic evolution and insights into agronomic trait innovations of Sesamum species.</title>
        <authorList>
            <person name="Miao H."/>
            <person name="Wang L."/>
            <person name="Qu L."/>
            <person name="Liu H."/>
            <person name="Sun Y."/>
            <person name="Le M."/>
            <person name="Wang Q."/>
            <person name="Wei S."/>
            <person name="Zheng Y."/>
            <person name="Lin W."/>
            <person name="Duan Y."/>
            <person name="Cao H."/>
            <person name="Xiong S."/>
            <person name="Wang X."/>
            <person name="Wei L."/>
            <person name="Li C."/>
            <person name="Ma Q."/>
            <person name="Ju M."/>
            <person name="Zhao R."/>
            <person name="Li G."/>
            <person name="Mu C."/>
            <person name="Tian Q."/>
            <person name="Mei H."/>
            <person name="Zhang T."/>
            <person name="Gao T."/>
            <person name="Zhang H."/>
        </authorList>
    </citation>
    <scope>NUCLEOTIDE SEQUENCE</scope>
    <source>
        <strain evidence="1">G01</strain>
    </source>
</reference>
<proteinExistence type="predicted"/>
<sequence>MVIRSLDVNKDPFRPPTHNDEILGPEVPYLSAIGALMYLANNTRPDIAFSVNLLARYSSTPTRDIGMVSNTFYVIYVEQVTWDYILNGMRMPKQPI</sequence>
<dbReference type="EMBL" id="JACGWK010000241">
    <property type="protein sequence ID" value="KAL0302617.1"/>
    <property type="molecule type" value="Genomic_DNA"/>
</dbReference>
<organism evidence="1">
    <name type="scientific">Sesamum angustifolium</name>
    <dbReference type="NCBI Taxonomy" id="2727405"/>
    <lineage>
        <taxon>Eukaryota</taxon>
        <taxon>Viridiplantae</taxon>
        <taxon>Streptophyta</taxon>
        <taxon>Embryophyta</taxon>
        <taxon>Tracheophyta</taxon>
        <taxon>Spermatophyta</taxon>
        <taxon>Magnoliopsida</taxon>
        <taxon>eudicotyledons</taxon>
        <taxon>Gunneridae</taxon>
        <taxon>Pentapetalae</taxon>
        <taxon>asterids</taxon>
        <taxon>lamiids</taxon>
        <taxon>Lamiales</taxon>
        <taxon>Pedaliaceae</taxon>
        <taxon>Sesamum</taxon>
    </lineage>
</organism>
<comment type="caution">
    <text evidence="1">The sequence shown here is derived from an EMBL/GenBank/DDBJ whole genome shotgun (WGS) entry which is preliminary data.</text>
</comment>